<protein>
    <submittedName>
        <fullName evidence="4">L-gulono-1,4-lactone dehydrogenase</fullName>
    </submittedName>
</protein>
<keyword evidence="1" id="KW-0285">Flavoprotein</keyword>
<keyword evidence="1" id="KW-0274">FAD</keyword>
<evidence type="ECO:0000313" key="4">
    <source>
        <dbReference type="EMBL" id="GAA3511132.1"/>
    </source>
</evidence>
<dbReference type="Proteomes" id="UP001500459">
    <property type="component" value="Unassembled WGS sequence"/>
</dbReference>
<dbReference type="EMBL" id="BAABCW010000010">
    <property type="protein sequence ID" value="GAA3511132.1"/>
    <property type="molecule type" value="Genomic_DNA"/>
</dbReference>
<dbReference type="InterPro" id="IPR006094">
    <property type="entry name" value="Oxid_FAD_bind_N"/>
</dbReference>
<dbReference type="InterPro" id="IPR016169">
    <property type="entry name" value="FAD-bd_PCMH_sub2"/>
</dbReference>
<dbReference type="InterPro" id="IPR007173">
    <property type="entry name" value="ALO_C"/>
</dbReference>
<evidence type="ECO:0000256" key="1">
    <source>
        <dbReference type="ARBA" id="ARBA00022827"/>
    </source>
</evidence>
<dbReference type="PANTHER" id="PTHR43762">
    <property type="entry name" value="L-GULONOLACTONE OXIDASE"/>
    <property type="match status" value="1"/>
</dbReference>
<gene>
    <name evidence="4" type="ORF">GCM10022393_26100</name>
</gene>
<dbReference type="InterPro" id="IPR010031">
    <property type="entry name" value="FAD_lactone_oxidase-like"/>
</dbReference>
<dbReference type="Pfam" id="PF01565">
    <property type="entry name" value="FAD_binding_4"/>
    <property type="match status" value="1"/>
</dbReference>
<evidence type="ECO:0000256" key="2">
    <source>
        <dbReference type="ARBA" id="ARBA00023002"/>
    </source>
</evidence>
<reference evidence="5" key="1">
    <citation type="journal article" date="2019" name="Int. J. Syst. Evol. Microbiol.">
        <title>The Global Catalogue of Microorganisms (GCM) 10K type strain sequencing project: providing services to taxonomists for standard genome sequencing and annotation.</title>
        <authorList>
            <consortium name="The Broad Institute Genomics Platform"/>
            <consortium name="The Broad Institute Genome Sequencing Center for Infectious Disease"/>
            <person name="Wu L."/>
            <person name="Ma J."/>
        </authorList>
    </citation>
    <scope>NUCLEOTIDE SEQUENCE [LARGE SCALE GENOMIC DNA]</scope>
    <source>
        <strain evidence="5">JCM 17106</strain>
    </source>
</reference>
<dbReference type="RefSeq" id="WP_344928064.1">
    <property type="nucleotide sequence ID" value="NZ_BAABCW010000010.1"/>
</dbReference>
<dbReference type="Gene3D" id="3.30.70.2520">
    <property type="match status" value="1"/>
</dbReference>
<dbReference type="PANTHER" id="PTHR43762:SF1">
    <property type="entry name" value="D-ARABINONO-1,4-LACTONE OXIDASE"/>
    <property type="match status" value="1"/>
</dbReference>
<dbReference type="Gene3D" id="1.10.45.10">
    <property type="entry name" value="Vanillyl-alcohol Oxidase, Chain A, domain 4"/>
    <property type="match status" value="1"/>
</dbReference>
<evidence type="ECO:0000259" key="3">
    <source>
        <dbReference type="PROSITE" id="PS51387"/>
    </source>
</evidence>
<dbReference type="InterPro" id="IPR016167">
    <property type="entry name" value="FAD-bd_PCMH_sub1"/>
</dbReference>
<proteinExistence type="predicted"/>
<dbReference type="PIRSF" id="PIRSF000136">
    <property type="entry name" value="LGO_GLO"/>
    <property type="match status" value="1"/>
</dbReference>
<dbReference type="Gene3D" id="3.30.43.10">
    <property type="entry name" value="Uridine Diphospho-n-acetylenolpyruvylglucosamine Reductase, domain 2"/>
    <property type="match status" value="1"/>
</dbReference>
<organism evidence="4 5">
    <name type="scientific">Aquimarina addita</name>
    <dbReference type="NCBI Taxonomy" id="870485"/>
    <lineage>
        <taxon>Bacteria</taxon>
        <taxon>Pseudomonadati</taxon>
        <taxon>Bacteroidota</taxon>
        <taxon>Flavobacteriia</taxon>
        <taxon>Flavobacteriales</taxon>
        <taxon>Flavobacteriaceae</taxon>
        <taxon>Aquimarina</taxon>
    </lineage>
</organism>
<dbReference type="Gene3D" id="3.30.465.10">
    <property type="match status" value="1"/>
</dbReference>
<feature type="domain" description="FAD-binding PCMH-type" evidence="3">
    <location>
        <begin position="14"/>
        <end position="176"/>
    </location>
</feature>
<accession>A0ABP6ULA2</accession>
<dbReference type="InterPro" id="IPR036318">
    <property type="entry name" value="FAD-bd_PCMH-like_sf"/>
</dbReference>
<keyword evidence="5" id="KW-1185">Reference proteome</keyword>
<comment type="caution">
    <text evidence="4">The sequence shown here is derived from an EMBL/GenBank/DDBJ whole genome shotgun (WGS) entry which is preliminary data.</text>
</comment>
<evidence type="ECO:0000313" key="5">
    <source>
        <dbReference type="Proteomes" id="UP001500459"/>
    </source>
</evidence>
<dbReference type="InterPro" id="IPR016166">
    <property type="entry name" value="FAD-bd_PCMH"/>
</dbReference>
<keyword evidence="2" id="KW-0560">Oxidoreductase</keyword>
<dbReference type="SUPFAM" id="SSF56176">
    <property type="entry name" value="FAD-binding/transporter-associated domain-like"/>
    <property type="match status" value="1"/>
</dbReference>
<name>A0ABP6ULA2_9FLAO</name>
<dbReference type="Pfam" id="PF04030">
    <property type="entry name" value="ALO"/>
    <property type="match status" value="1"/>
</dbReference>
<dbReference type="PROSITE" id="PS51387">
    <property type="entry name" value="FAD_PCMH"/>
    <property type="match status" value="1"/>
</dbReference>
<sequence>MKEEKIWKSWNENISHSYKELHEVTTEKELQDIVGSAHKIKAFGNKQSSADISAGVDTLIDIRSYNSLIDVDIAHKQITVQSGMRLSTLLEEVEKRGWCIPCLPDINTITIGGALATGTHGTSGYILANYVKACRLVLANGSIRIVREGEELMDALRVSLGVLGIFSEVTFQCEDIYTLHVKEEPQKDEKWLPEIKKNLEQHDFLRILWLPHTGNGYVIKGDKIHPDTEIKEKQGPSYLKHRRSVSKLLYKYSHRFPWSTAIANKILYRLFFSAKKEHKGSLYQATVTKSRGSTLELAEWTVALDKFPQVFAELKKELNNWNNDAFVHIPMDVRFISKDNSWLSYAYKQDTVTMGCVSRNAATADTYQAFKSIERVFLKYGGRPHWGKRFEAKDQELNKLYPKWDEFKSIRKQLDPTNKFLNAYKTELFNITTYAKETESVII</sequence>
<dbReference type="InterPro" id="IPR016171">
    <property type="entry name" value="Vanillyl_alc_oxidase_C-sub2"/>
</dbReference>